<sequence length="39" mass="4371">MGGADFVKFKNYICSGRMALVGLFQGPGKQLLYWGLEKF</sequence>
<gene>
    <name evidence="1" type="ORF">AFUS01_LOCUS40973</name>
</gene>
<keyword evidence="2" id="KW-1185">Reference proteome</keyword>
<dbReference type="Proteomes" id="UP000708208">
    <property type="component" value="Unassembled WGS sequence"/>
</dbReference>
<name>A0A8J2LC61_9HEXA</name>
<comment type="caution">
    <text evidence="1">The sequence shown here is derived from an EMBL/GenBank/DDBJ whole genome shotgun (WGS) entry which is preliminary data.</text>
</comment>
<feature type="non-terminal residue" evidence="1">
    <location>
        <position position="1"/>
    </location>
</feature>
<reference evidence="1" key="1">
    <citation type="submission" date="2021-06" db="EMBL/GenBank/DDBJ databases">
        <authorList>
            <person name="Hodson N. C."/>
            <person name="Mongue J. A."/>
            <person name="Jaron S. K."/>
        </authorList>
    </citation>
    <scope>NUCLEOTIDE SEQUENCE</scope>
</reference>
<evidence type="ECO:0000313" key="1">
    <source>
        <dbReference type="EMBL" id="CAG7831220.1"/>
    </source>
</evidence>
<evidence type="ECO:0000313" key="2">
    <source>
        <dbReference type="Proteomes" id="UP000708208"/>
    </source>
</evidence>
<dbReference type="EMBL" id="CAJVCH010559410">
    <property type="protein sequence ID" value="CAG7831220.1"/>
    <property type="molecule type" value="Genomic_DNA"/>
</dbReference>
<proteinExistence type="predicted"/>
<organism evidence="1 2">
    <name type="scientific">Allacma fusca</name>
    <dbReference type="NCBI Taxonomy" id="39272"/>
    <lineage>
        <taxon>Eukaryota</taxon>
        <taxon>Metazoa</taxon>
        <taxon>Ecdysozoa</taxon>
        <taxon>Arthropoda</taxon>
        <taxon>Hexapoda</taxon>
        <taxon>Collembola</taxon>
        <taxon>Symphypleona</taxon>
        <taxon>Sminthuridae</taxon>
        <taxon>Allacma</taxon>
    </lineage>
</organism>
<protein>
    <submittedName>
        <fullName evidence="1">Uncharacterized protein</fullName>
    </submittedName>
</protein>
<accession>A0A8J2LC61</accession>
<dbReference type="AlphaFoldDB" id="A0A8J2LC61"/>